<feature type="domain" description="Protein kinase" evidence="3">
    <location>
        <begin position="1"/>
        <end position="201"/>
    </location>
</feature>
<dbReference type="OrthoDB" id="504170at2759"/>
<dbReference type="GO" id="GO:0004674">
    <property type="term" value="F:protein serine/threonine kinase activity"/>
    <property type="evidence" value="ECO:0007669"/>
    <property type="project" value="TreeGrafter"/>
</dbReference>
<dbReference type="EMBL" id="AQGS01000336">
    <property type="protein sequence ID" value="EPS40539.1"/>
    <property type="molecule type" value="Genomic_DNA"/>
</dbReference>
<name>S8AC82_DACHA</name>
<dbReference type="STRING" id="1284197.S8AC82"/>
<dbReference type="FunFam" id="1.10.510.10:FF:000571">
    <property type="entry name" value="Maternal embryonic leucine zipper kinase"/>
    <property type="match status" value="1"/>
</dbReference>
<dbReference type="PANTHER" id="PTHR24346">
    <property type="entry name" value="MAP/MICROTUBULE AFFINITY-REGULATING KINASE"/>
    <property type="match status" value="1"/>
</dbReference>
<dbReference type="Pfam" id="PF00069">
    <property type="entry name" value="Pkinase"/>
    <property type="match status" value="1"/>
</dbReference>
<dbReference type="Gene3D" id="1.10.510.10">
    <property type="entry name" value="Transferase(Phosphotransferase) domain 1"/>
    <property type="match status" value="1"/>
</dbReference>
<proteinExistence type="predicted"/>
<dbReference type="GO" id="GO:0005524">
    <property type="term" value="F:ATP binding"/>
    <property type="evidence" value="ECO:0007669"/>
    <property type="project" value="UniProtKB-KW"/>
</dbReference>
<dbReference type="SUPFAM" id="SSF56112">
    <property type="entry name" value="Protein kinase-like (PK-like)"/>
    <property type="match status" value="1"/>
</dbReference>
<dbReference type="InterPro" id="IPR011009">
    <property type="entry name" value="Kinase-like_dom_sf"/>
</dbReference>
<dbReference type="HOGENOM" id="CLU_000288_63_0_1"/>
<dbReference type="Proteomes" id="UP000015100">
    <property type="component" value="Unassembled WGS sequence"/>
</dbReference>
<comment type="caution">
    <text evidence="4">The sequence shown here is derived from an EMBL/GenBank/DDBJ whole genome shotgun (WGS) entry which is preliminary data.</text>
</comment>
<keyword evidence="5" id="KW-1185">Reference proteome</keyword>
<reference evidence="5" key="2">
    <citation type="submission" date="2013-04" db="EMBL/GenBank/DDBJ databases">
        <title>Genomic mechanisms accounting for the adaptation to parasitism in nematode-trapping fungi.</title>
        <authorList>
            <person name="Ahren D.G."/>
        </authorList>
    </citation>
    <scope>NUCLEOTIDE SEQUENCE [LARGE SCALE GENOMIC DNA]</scope>
    <source>
        <strain evidence="5">CBS 200.50</strain>
    </source>
</reference>
<dbReference type="SMART" id="SM00220">
    <property type="entry name" value="S_TKc"/>
    <property type="match status" value="1"/>
</dbReference>
<dbReference type="OMA" id="YYSPQIV"/>
<evidence type="ECO:0000256" key="1">
    <source>
        <dbReference type="ARBA" id="ARBA00022741"/>
    </source>
</evidence>
<dbReference type="PROSITE" id="PS00108">
    <property type="entry name" value="PROTEIN_KINASE_ST"/>
    <property type="match status" value="1"/>
</dbReference>
<dbReference type="PROSITE" id="PS50011">
    <property type="entry name" value="PROTEIN_KINASE_DOM"/>
    <property type="match status" value="1"/>
</dbReference>
<gene>
    <name evidence="4" type="ORF">H072_5618</name>
</gene>
<keyword evidence="2" id="KW-0067">ATP-binding</keyword>
<reference evidence="4 5" key="1">
    <citation type="journal article" date="2013" name="PLoS Genet.">
        <title>Genomic mechanisms accounting for the adaptation to parasitism in nematode-trapping fungi.</title>
        <authorList>
            <person name="Meerupati T."/>
            <person name="Andersson K.M."/>
            <person name="Friman E."/>
            <person name="Kumar D."/>
            <person name="Tunlid A."/>
            <person name="Ahren D."/>
        </authorList>
    </citation>
    <scope>NUCLEOTIDE SEQUENCE [LARGE SCALE GENOMIC DNA]</scope>
    <source>
        <strain evidence="4 5">CBS 200.50</strain>
    </source>
</reference>
<accession>S8AC82</accession>
<evidence type="ECO:0000313" key="5">
    <source>
        <dbReference type="Proteomes" id="UP000015100"/>
    </source>
</evidence>
<dbReference type="AlphaFoldDB" id="S8AC82"/>
<dbReference type="GO" id="GO:0035556">
    <property type="term" value="P:intracellular signal transduction"/>
    <property type="evidence" value="ECO:0007669"/>
    <property type="project" value="TreeGrafter"/>
</dbReference>
<dbReference type="GO" id="GO:0005737">
    <property type="term" value="C:cytoplasm"/>
    <property type="evidence" value="ECO:0007669"/>
    <property type="project" value="TreeGrafter"/>
</dbReference>
<dbReference type="InterPro" id="IPR008271">
    <property type="entry name" value="Ser/Thr_kinase_AS"/>
</dbReference>
<dbReference type="PANTHER" id="PTHR24346:SF110">
    <property type="entry name" value="NON-SPECIFIC SERINE_THREONINE PROTEIN KINASE"/>
    <property type="match status" value="1"/>
</dbReference>
<protein>
    <recommendedName>
        <fullName evidence="3">Protein kinase domain-containing protein</fullName>
    </recommendedName>
</protein>
<dbReference type="eggNOG" id="KOG0588">
    <property type="taxonomic scope" value="Eukaryota"/>
</dbReference>
<evidence type="ECO:0000259" key="3">
    <source>
        <dbReference type="PROSITE" id="PS50011"/>
    </source>
</evidence>
<organism evidence="4 5">
    <name type="scientific">Dactylellina haptotyla (strain CBS 200.50)</name>
    <name type="common">Nematode-trapping fungus</name>
    <name type="synonym">Monacrosporium haptotylum</name>
    <dbReference type="NCBI Taxonomy" id="1284197"/>
    <lineage>
        <taxon>Eukaryota</taxon>
        <taxon>Fungi</taxon>
        <taxon>Dikarya</taxon>
        <taxon>Ascomycota</taxon>
        <taxon>Pezizomycotina</taxon>
        <taxon>Orbiliomycetes</taxon>
        <taxon>Orbiliales</taxon>
        <taxon>Orbiliaceae</taxon>
        <taxon>Dactylellina</taxon>
    </lineage>
</organism>
<keyword evidence="1" id="KW-0547">Nucleotide-binding</keyword>
<dbReference type="InterPro" id="IPR000719">
    <property type="entry name" value="Prot_kinase_dom"/>
</dbReference>
<evidence type="ECO:0000256" key="2">
    <source>
        <dbReference type="ARBA" id="ARBA00022840"/>
    </source>
</evidence>
<sequence>MSIVSHPNTTQLYEVWGSRDEIYLILEYVSGGDLLQYMAKKNFLSESEASHLFGQLIAGISYLHDLSIYHRDLKHENLIIDHRGNLKIADFGMAALQPRGTQFTSACGSPNYAAPEVIQGLPYNGSHADIWSSGIVLYGMLTHRLPFDDPDTAVILNRVIHAEYQIPASLSSEASNLVACMLKVNPRERITLDHIEAHPFLKTKPPQVSSPEKEKTWLGTDCLTIDQDAIQNADVGVISKLKMLWMNRDEESLARAVTTDKFSQERKIYLSLVTGNRRDPNIKPDEPILDLNIKNVGKSMGAAKTLDRYEDHSKGV</sequence>
<evidence type="ECO:0000313" key="4">
    <source>
        <dbReference type="EMBL" id="EPS40539.1"/>
    </source>
</evidence>